<keyword evidence="5 8" id="KW-0812">Transmembrane</keyword>
<keyword evidence="4" id="KW-1003">Cell membrane</keyword>
<dbReference type="InterPro" id="IPR000515">
    <property type="entry name" value="MetI-like"/>
</dbReference>
<dbReference type="InterPro" id="IPR035906">
    <property type="entry name" value="MetI-like_sf"/>
</dbReference>
<comment type="caution">
    <text evidence="11">The sequence shown here is derived from an EMBL/GenBank/DDBJ whole genome shotgun (WGS) entry which is preliminary data.</text>
</comment>
<evidence type="ECO:0000256" key="3">
    <source>
        <dbReference type="ARBA" id="ARBA00022448"/>
    </source>
</evidence>
<evidence type="ECO:0000256" key="6">
    <source>
        <dbReference type="ARBA" id="ARBA00022989"/>
    </source>
</evidence>
<evidence type="ECO:0000313" key="11">
    <source>
        <dbReference type="EMBL" id="MST68095.1"/>
    </source>
</evidence>
<sequence>MKNTKRSASVIGAVYIVIIMLFLYLPILALTVLSFNESKSMSVFTGFSLRWYREMFQNKLIINSVINTFAIALTASLGATAIGTAACLGMSGMKKKSQDTIMAFNSIPMLNADIVTGISLMLTFIMFKFPLGYVSVLLAHITFCIPYVILSVRPRLNKGTATLYEAAQDLGASKWYAFSRIVMPELMPGMISGFLLSFTMSVDDFIVTYFTRGAGINTISTLIYSQVKVGIRPTLFALSTVIFAVALVVLLVSNLEKPEEDGRETVRKHRRGKMGRKELQP</sequence>
<evidence type="ECO:0000256" key="2">
    <source>
        <dbReference type="ARBA" id="ARBA00007069"/>
    </source>
</evidence>
<dbReference type="PANTHER" id="PTHR43848">
    <property type="entry name" value="PUTRESCINE TRANSPORT SYSTEM PERMEASE PROTEIN POTI"/>
    <property type="match status" value="1"/>
</dbReference>
<name>A0A6A8M470_9FIRM</name>
<dbReference type="Pfam" id="PF00528">
    <property type="entry name" value="BPD_transp_1"/>
    <property type="match status" value="1"/>
</dbReference>
<evidence type="ECO:0000256" key="1">
    <source>
        <dbReference type="ARBA" id="ARBA00004651"/>
    </source>
</evidence>
<dbReference type="PROSITE" id="PS50928">
    <property type="entry name" value="ABC_TM1"/>
    <property type="match status" value="1"/>
</dbReference>
<dbReference type="PANTHER" id="PTHR43848:SF2">
    <property type="entry name" value="PUTRESCINE TRANSPORT SYSTEM PERMEASE PROTEIN POTI"/>
    <property type="match status" value="1"/>
</dbReference>
<dbReference type="Gene3D" id="1.10.3720.10">
    <property type="entry name" value="MetI-like"/>
    <property type="match status" value="1"/>
</dbReference>
<feature type="transmembrane region" description="Helical" evidence="8">
    <location>
        <begin position="60"/>
        <end position="88"/>
    </location>
</feature>
<dbReference type="GO" id="GO:0005886">
    <property type="term" value="C:plasma membrane"/>
    <property type="evidence" value="ECO:0007669"/>
    <property type="project" value="UniProtKB-SubCell"/>
</dbReference>
<evidence type="ECO:0000259" key="10">
    <source>
        <dbReference type="PROSITE" id="PS50928"/>
    </source>
</evidence>
<evidence type="ECO:0000256" key="7">
    <source>
        <dbReference type="ARBA" id="ARBA00023136"/>
    </source>
</evidence>
<keyword evidence="3 8" id="KW-0813">Transport</keyword>
<feature type="transmembrane region" description="Helical" evidence="8">
    <location>
        <begin position="12"/>
        <end position="35"/>
    </location>
</feature>
<accession>A0A6A8M470</accession>
<feature type="transmembrane region" description="Helical" evidence="8">
    <location>
        <begin position="109"/>
        <end position="127"/>
    </location>
</feature>
<evidence type="ECO:0000256" key="8">
    <source>
        <dbReference type="RuleBase" id="RU363032"/>
    </source>
</evidence>
<dbReference type="SUPFAM" id="SSF161098">
    <property type="entry name" value="MetI-like"/>
    <property type="match status" value="1"/>
</dbReference>
<keyword evidence="7 8" id="KW-0472">Membrane</keyword>
<dbReference type="CDD" id="cd06261">
    <property type="entry name" value="TM_PBP2"/>
    <property type="match status" value="1"/>
</dbReference>
<evidence type="ECO:0000256" key="5">
    <source>
        <dbReference type="ARBA" id="ARBA00022692"/>
    </source>
</evidence>
<evidence type="ECO:0000256" key="9">
    <source>
        <dbReference type="SAM" id="MobiDB-lite"/>
    </source>
</evidence>
<feature type="domain" description="ABC transmembrane type-1" evidence="10">
    <location>
        <begin position="65"/>
        <end position="253"/>
    </location>
</feature>
<feature type="transmembrane region" description="Helical" evidence="8">
    <location>
        <begin position="133"/>
        <end position="150"/>
    </location>
</feature>
<dbReference type="AlphaFoldDB" id="A0A6A8M470"/>
<dbReference type="InterPro" id="IPR051789">
    <property type="entry name" value="Bact_Polyamine_Transport"/>
</dbReference>
<comment type="subcellular location">
    <subcellularLocation>
        <location evidence="1 8">Cell membrane</location>
        <topology evidence="1 8">Multi-pass membrane protein</topology>
    </subcellularLocation>
</comment>
<feature type="transmembrane region" description="Helical" evidence="8">
    <location>
        <begin position="190"/>
        <end position="211"/>
    </location>
</feature>
<proteinExistence type="inferred from homology"/>
<gene>
    <name evidence="11" type="ORF">FYJ66_00510</name>
</gene>
<protein>
    <submittedName>
        <fullName evidence="11">ABC transporter permease</fullName>
    </submittedName>
</protein>
<organism evidence="11">
    <name type="scientific">Baileyella intestinalis</name>
    <dbReference type="NCBI Taxonomy" id="2606709"/>
    <lineage>
        <taxon>Bacteria</taxon>
        <taxon>Bacillati</taxon>
        <taxon>Bacillota</taxon>
        <taxon>Clostridia</taxon>
        <taxon>Peptostreptococcales</taxon>
        <taxon>Anaerovoracaceae</taxon>
        <taxon>Baileyella</taxon>
    </lineage>
</organism>
<comment type="similarity">
    <text evidence="2">Belongs to the binding-protein-dependent transport system permease family. CysTW subfamily.</text>
</comment>
<keyword evidence="6 8" id="KW-1133">Transmembrane helix</keyword>
<reference evidence="11" key="1">
    <citation type="submission" date="2019-09" db="EMBL/GenBank/DDBJ databases">
        <title>In-depth cultivation of the pig gut microbiome towards novel bacterial diversity and tailored functional studies.</title>
        <authorList>
            <person name="Wylensek D."/>
            <person name="Hitch T.C.A."/>
            <person name="Clavel T."/>
        </authorList>
    </citation>
    <scope>NUCLEOTIDE SEQUENCE</scope>
    <source>
        <strain evidence="11">RF-744-FAT-WT-3</strain>
    </source>
</reference>
<feature type="region of interest" description="Disordered" evidence="9">
    <location>
        <begin position="261"/>
        <end position="281"/>
    </location>
</feature>
<dbReference type="EMBL" id="VUNB01000001">
    <property type="protein sequence ID" value="MST68095.1"/>
    <property type="molecule type" value="Genomic_DNA"/>
</dbReference>
<dbReference type="RefSeq" id="WP_154571572.1">
    <property type="nucleotide sequence ID" value="NZ_JAQXPA010000006.1"/>
</dbReference>
<feature type="transmembrane region" description="Helical" evidence="8">
    <location>
        <begin position="231"/>
        <end position="253"/>
    </location>
</feature>
<evidence type="ECO:0000256" key="4">
    <source>
        <dbReference type="ARBA" id="ARBA00022475"/>
    </source>
</evidence>
<dbReference type="GO" id="GO:0055085">
    <property type="term" value="P:transmembrane transport"/>
    <property type="evidence" value="ECO:0007669"/>
    <property type="project" value="InterPro"/>
</dbReference>